<evidence type="ECO:0000256" key="1">
    <source>
        <dbReference type="ARBA" id="ARBA00023125"/>
    </source>
</evidence>
<gene>
    <name evidence="4" type="primary">LOC105844435</name>
</gene>
<keyword evidence="3" id="KW-1185">Reference proteome</keyword>
<dbReference type="InterPro" id="IPR011598">
    <property type="entry name" value="bHLH_dom"/>
</dbReference>
<name>A0ABM4BAP3_HYDVU</name>
<evidence type="ECO:0000313" key="3">
    <source>
        <dbReference type="Proteomes" id="UP001652625"/>
    </source>
</evidence>
<dbReference type="RefSeq" id="XP_065645965.1">
    <property type="nucleotide sequence ID" value="XM_065789893.1"/>
</dbReference>
<dbReference type="PANTHER" id="PTHR45851">
    <property type="entry name" value="MYC PROTO-ONCOGENE"/>
    <property type="match status" value="1"/>
</dbReference>
<dbReference type="InterPro" id="IPR050433">
    <property type="entry name" value="Myc_transcription_factors"/>
</dbReference>
<reference evidence="3" key="1">
    <citation type="submission" date="2025-05" db="UniProtKB">
        <authorList>
            <consortium name="RefSeq"/>
        </authorList>
    </citation>
    <scope>NUCLEOTIDE SEQUENCE [LARGE SCALE GENOMIC DNA]</scope>
</reference>
<accession>A0ABM4BAP3</accession>
<dbReference type="InterPro" id="IPR036638">
    <property type="entry name" value="HLH_DNA-bd_sf"/>
</dbReference>
<dbReference type="PRINTS" id="PR00044">
    <property type="entry name" value="LEUZIPPRMYC"/>
</dbReference>
<organism evidence="3 4">
    <name type="scientific">Hydra vulgaris</name>
    <name type="common">Hydra</name>
    <name type="synonym">Hydra attenuata</name>
    <dbReference type="NCBI Taxonomy" id="6087"/>
    <lineage>
        <taxon>Eukaryota</taxon>
        <taxon>Metazoa</taxon>
        <taxon>Cnidaria</taxon>
        <taxon>Hydrozoa</taxon>
        <taxon>Hydroidolina</taxon>
        <taxon>Anthoathecata</taxon>
        <taxon>Aplanulata</taxon>
        <taxon>Hydridae</taxon>
        <taxon>Hydra</taxon>
    </lineage>
</organism>
<dbReference type="GeneID" id="105844435"/>
<proteinExistence type="predicted"/>
<protein>
    <submittedName>
        <fullName evidence="4">Transcriptional regulator Myc-A</fullName>
    </submittedName>
</protein>
<dbReference type="Pfam" id="PF00010">
    <property type="entry name" value="HLH"/>
    <property type="match status" value="1"/>
</dbReference>
<evidence type="ECO:0000259" key="2">
    <source>
        <dbReference type="PROSITE" id="PS50888"/>
    </source>
</evidence>
<dbReference type="Proteomes" id="UP001652625">
    <property type="component" value="Chromosome 02"/>
</dbReference>
<evidence type="ECO:0000313" key="4">
    <source>
        <dbReference type="RefSeq" id="XP_065645965.1"/>
    </source>
</evidence>
<dbReference type="CDD" id="cd11400">
    <property type="entry name" value="bHLHzip_Myc"/>
    <property type="match status" value="1"/>
</dbReference>
<sequence>MMHEQLLDLNSFQTFLNRHQSDPTFYDNFFNYATSADTWKTNNRLSGLPTPPSTPGSNDCRFSLFVDNTPQVHFGDGSFAIPYQNDEFPTSHDFILSPISSPEEKTFQYTQCMEEKLTKCHKDFSKTHAVLFGRNSQYENLSNEPNLNPFNQYYCQKNLQYRKLSHNVSQDNTQHKTHNMSCVHYLYNQGLQCQSLVNDSPKNSCSGNSYLKSNLSNNLCYGYRDEHLPYVTANHSLNQELFEALFTNESASEMTVNATDTTTAAAGNKNYFNKNLHRRSQTQYFRQLAYEKIRMNPQQKLNTPSYDETEPELSKAAHNVLERQRRNELKLRFNFLRDEIPDLAMNDKAPKIQILKRGQEMLKDLKAQEQKLIVDHELEKQRQIILLNRIKYLQSGLI</sequence>
<feature type="domain" description="BHLH" evidence="2">
    <location>
        <begin position="313"/>
        <end position="365"/>
    </location>
</feature>
<reference evidence="4" key="2">
    <citation type="submission" date="2025-08" db="UniProtKB">
        <authorList>
            <consortium name="RefSeq"/>
        </authorList>
    </citation>
    <scope>IDENTIFICATION</scope>
</reference>
<dbReference type="InterPro" id="IPR002418">
    <property type="entry name" value="Tscrpt_reg_Myc"/>
</dbReference>
<dbReference type="PROSITE" id="PS50888">
    <property type="entry name" value="BHLH"/>
    <property type="match status" value="1"/>
</dbReference>
<dbReference type="SMART" id="SM00353">
    <property type="entry name" value="HLH"/>
    <property type="match status" value="1"/>
</dbReference>
<dbReference type="SUPFAM" id="SSF47459">
    <property type="entry name" value="HLH, helix-loop-helix DNA-binding domain"/>
    <property type="match status" value="1"/>
</dbReference>
<dbReference type="Gene3D" id="4.10.280.10">
    <property type="entry name" value="Helix-loop-helix DNA-binding domain"/>
    <property type="match status" value="1"/>
</dbReference>
<keyword evidence="1" id="KW-0238">DNA-binding</keyword>